<evidence type="ECO:0000313" key="2">
    <source>
        <dbReference type="EMBL" id="TYC17439.1"/>
    </source>
</evidence>
<dbReference type="AlphaFoldDB" id="A0A5D0UJX7"/>
<keyword evidence="3" id="KW-1185">Reference proteome</keyword>
<evidence type="ECO:0000259" key="1">
    <source>
        <dbReference type="Pfam" id="PF21806"/>
    </source>
</evidence>
<organism evidence="2 3">
    <name type="scientific">Actinomadura syzygii</name>
    <dbReference type="NCBI Taxonomy" id="1427538"/>
    <lineage>
        <taxon>Bacteria</taxon>
        <taxon>Bacillati</taxon>
        <taxon>Actinomycetota</taxon>
        <taxon>Actinomycetes</taxon>
        <taxon>Streptosporangiales</taxon>
        <taxon>Thermomonosporaceae</taxon>
        <taxon>Actinomadura</taxon>
    </lineage>
</organism>
<dbReference type="RefSeq" id="WP_148348582.1">
    <property type="nucleotide sequence ID" value="NZ_JBHSBF010000022.1"/>
</dbReference>
<dbReference type="EMBL" id="VSFF01000002">
    <property type="protein sequence ID" value="TYC17439.1"/>
    <property type="molecule type" value="Genomic_DNA"/>
</dbReference>
<sequence length="174" mass="20735">MNVSPEDFGKLFSTFEQEAFRLETLATYTIPDEQETFHAFLEGTPQPEAHKKGAWVNTVREHVQSGKRMYRVHLVIRPLSDYLRYEMGWGYHRNQEAGEEFFILDMTNEPNPLPELTDFWMFDENTVVSMRYNDVGEFLGAEVLSEDRTPEYIRYRDIAMDEAEPFRVWWERYA</sequence>
<dbReference type="InterPro" id="IPR049244">
    <property type="entry name" value="DUF6879"/>
</dbReference>
<comment type="caution">
    <text evidence="2">The sequence shown here is derived from an EMBL/GenBank/DDBJ whole genome shotgun (WGS) entry which is preliminary data.</text>
</comment>
<protein>
    <recommendedName>
        <fullName evidence="1">DUF6879 domain-containing protein</fullName>
    </recommendedName>
</protein>
<name>A0A5D0UJX7_9ACTN</name>
<dbReference type="Proteomes" id="UP000322634">
    <property type="component" value="Unassembled WGS sequence"/>
</dbReference>
<dbReference type="Pfam" id="PF21806">
    <property type="entry name" value="DUF6879"/>
    <property type="match status" value="1"/>
</dbReference>
<evidence type="ECO:0000313" key="3">
    <source>
        <dbReference type="Proteomes" id="UP000322634"/>
    </source>
</evidence>
<accession>A0A5D0UJX7</accession>
<dbReference type="OrthoDB" id="3821358at2"/>
<proteinExistence type="predicted"/>
<gene>
    <name evidence="2" type="ORF">FXF65_05375</name>
</gene>
<reference evidence="2 3" key="1">
    <citation type="submission" date="2019-08" db="EMBL/GenBank/DDBJ databases">
        <title>Actinomadura sp. nov. CYP1-5 isolated from mountain soil.</title>
        <authorList>
            <person name="Songsumanus A."/>
            <person name="Kuncharoen N."/>
            <person name="Kudo T."/>
            <person name="Yuki M."/>
            <person name="Igarashi Y."/>
            <person name="Tanasupawat S."/>
        </authorList>
    </citation>
    <scope>NUCLEOTIDE SEQUENCE [LARGE SCALE GENOMIC DNA]</scope>
    <source>
        <strain evidence="2 3">GKU157</strain>
    </source>
</reference>
<feature type="domain" description="DUF6879" evidence="1">
    <location>
        <begin position="6"/>
        <end position="170"/>
    </location>
</feature>